<organism evidence="1">
    <name type="scientific">Myoviridae sp. ctuim2</name>
    <dbReference type="NCBI Taxonomy" id="2827717"/>
    <lineage>
        <taxon>Viruses</taxon>
        <taxon>Duplodnaviria</taxon>
        <taxon>Heunggongvirae</taxon>
        <taxon>Uroviricota</taxon>
        <taxon>Caudoviricetes</taxon>
    </lineage>
</organism>
<proteinExistence type="predicted"/>
<protein>
    <submittedName>
        <fullName evidence="1">Uncharacterized protein</fullName>
    </submittedName>
</protein>
<sequence length="320" mass="37065">MIKISTDLVNKNILKKIPQGFFIVVTFNEDSNVYAGNGVVISRNGIFKLGVPDFTVIKDGVPSIYVSQFGNWHGTGGSKIDSGKFFLFGFIKKEFMGERIEVTEALYKYLSDKLQDMTFPLLHEYISTNTIKYDMLRFIEDFRKEIPEGIQILFHLYNYMDTGLNVILNKNDILYSKMNIILSEKFYHTKTGIQVDDSINFGRIYTDGGKHIITKTDPVVWVGIPRGNNLLRYLGFDIILLSKIYYYLIHLDIDEIKQGIVKHIDILTVRKHLQNIPDDLKYLYKSEMDSQIRHLEKIIKDKKSEISNYLTDDNDILADM</sequence>
<reference evidence="1" key="1">
    <citation type="journal article" date="2021" name="Proc. Natl. Acad. Sci. U.S.A.">
        <title>A Catalog of Tens of Thousands of Viruses from Human Metagenomes Reveals Hidden Associations with Chronic Diseases.</title>
        <authorList>
            <person name="Tisza M.J."/>
            <person name="Buck C.B."/>
        </authorList>
    </citation>
    <scope>NUCLEOTIDE SEQUENCE</scope>
    <source>
        <strain evidence="1">Ctuim2</strain>
    </source>
</reference>
<accession>A0A8S5SD05</accession>
<dbReference type="EMBL" id="BK032575">
    <property type="protein sequence ID" value="DAF48833.1"/>
    <property type="molecule type" value="Genomic_DNA"/>
</dbReference>
<evidence type="ECO:0000313" key="1">
    <source>
        <dbReference type="EMBL" id="DAF48833.1"/>
    </source>
</evidence>
<name>A0A8S5SD05_9CAUD</name>